<name>A0A6A4S2X4_SCOMX</name>
<keyword evidence="1" id="KW-0732">Signal</keyword>
<organism evidence="2 3">
    <name type="scientific">Scophthalmus maximus</name>
    <name type="common">Turbot</name>
    <name type="synonym">Psetta maxima</name>
    <dbReference type="NCBI Taxonomy" id="52904"/>
    <lineage>
        <taxon>Eukaryota</taxon>
        <taxon>Metazoa</taxon>
        <taxon>Chordata</taxon>
        <taxon>Craniata</taxon>
        <taxon>Vertebrata</taxon>
        <taxon>Euteleostomi</taxon>
        <taxon>Actinopterygii</taxon>
        <taxon>Neopterygii</taxon>
        <taxon>Teleostei</taxon>
        <taxon>Neoteleostei</taxon>
        <taxon>Acanthomorphata</taxon>
        <taxon>Carangaria</taxon>
        <taxon>Pleuronectiformes</taxon>
        <taxon>Pleuronectoidei</taxon>
        <taxon>Scophthalmidae</taxon>
        <taxon>Scophthalmus</taxon>
    </lineage>
</organism>
<evidence type="ECO:0000313" key="2">
    <source>
        <dbReference type="EMBL" id="KAF0026010.1"/>
    </source>
</evidence>
<proteinExistence type="predicted"/>
<dbReference type="EMBL" id="VEVO01000019">
    <property type="protein sequence ID" value="KAF0026010.1"/>
    <property type="molecule type" value="Genomic_DNA"/>
</dbReference>
<sequence length="67" mass="7867">MWSLLLLLLLCGSSKHAEHSDEEARGIVFLNASDRHLYIYHMSMSEVHPEISTYSNEEKQERKTIYK</sequence>
<gene>
    <name evidence="2" type="ORF">F2P81_020747</name>
</gene>
<dbReference type="Proteomes" id="UP000438429">
    <property type="component" value="Unassembled WGS sequence"/>
</dbReference>
<protein>
    <submittedName>
        <fullName evidence="2">Uncharacterized protein</fullName>
    </submittedName>
</protein>
<reference evidence="2 3" key="1">
    <citation type="submission" date="2019-06" db="EMBL/GenBank/DDBJ databases">
        <title>Draft genomes of female and male turbot (Scophthalmus maximus).</title>
        <authorList>
            <person name="Xu H."/>
            <person name="Xu X.-W."/>
            <person name="Shao C."/>
            <person name="Chen S."/>
        </authorList>
    </citation>
    <scope>NUCLEOTIDE SEQUENCE [LARGE SCALE GENOMIC DNA]</scope>
    <source>
        <strain evidence="2">Ysfricsl-2016a</strain>
        <tissue evidence="2">Blood</tissue>
    </source>
</reference>
<accession>A0A6A4S2X4</accession>
<comment type="caution">
    <text evidence="2">The sequence shown here is derived from an EMBL/GenBank/DDBJ whole genome shotgun (WGS) entry which is preliminary data.</text>
</comment>
<feature type="signal peptide" evidence="1">
    <location>
        <begin position="1"/>
        <end position="17"/>
    </location>
</feature>
<dbReference type="AlphaFoldDB" id="A0A6A4S2X4"/>
<evidence type="ECO:0000256" key="1">
    <source>
        <dbReference type="SAM" id="SignalP"/>
    </source>
</evidence>
<feature type="chain" id="PRO_5025562228" evidence="1">
    <location>
        <begin position="18"/>
        <end position="67"/>
    </location>
</feature>
<evidence type="ECO:0000313" key="3">
    <source>
        <dbReference type="Proteomes" id="UP000438429"/>
    </source>
</evidence>